<dbReference type="InterPro" id="IPR007165">
    <property type="entry name" value="Phage_holin_4_2"/>
</dbReference>
<dbReference type="Gene3D" id="3.40.720.10">
    <property type="entry name" value="Alkaline Phosphatase, subunit A"/>
    <property type="match status" value="1"/>
</dbReference>
<evidence type="ECO:0000256" key="1">
    <source>
        <dbReference type="SAM" id="MobiDB-lite"/>
    </source>
</evidence>
<dbReference type="eggNOG" id="COG1950">
    <property type="taxonomic scope" value="Bacteria"/>
</dbReference>
<keyword evidence="2" id="KW-0472">Membrane</keyword>
<feature type="transmembrane region" description="Helical" evidence="2">
    <location>
        <begin position="88"/>
        <end position="106"/>
    </location>
</feature>
<evidence type="ECO:0000313" key="4">
    <source>
        <dbReference type="Proteomes" id="UP000001549"/>
    </source>
</evidence>
<dbReference type="HOGENOM" id="CLU_014010_0_0_11"/>
<feature type="compositionally biased region" description="Low complexity" evidence="1">
    <location>
        <begin position="1"/>
        <end position="14"/>
    </location>
</feature>
<dbReference type="AlphaFoldDB" id="F8AVC5"/>
<dbReference type="STRING" id="656024.FsymDg_0694"/>
<feature type="transmembrane region" description="Helical" evidence="2">
    <location>
        <begin position="112"/>
        <end position="137"/>
    </location>
</feature>
<dbReference type="Pfam" id="PF01663">
    <property type="entry name" value="Phosphodiest"/>
    <property type="match status" value="1"/>
</dbReference>
<keyword evidence="2" id="KW-0812">Transmembrane</keyword>
<dbReference type="EMBL" id="CP002801">
    <property type="protein sequence ID" value="AEH08217.1"/>
    <property type="molecule type" value="Genomic_DNA"/>
</dbReference>
<accession>F8AVC5</accession>
<evidence type="ECO:0000313" key="3">
    <source>
        <dbReference type="EMBL" id="AEH08217.1"/>
    </source>
</evidence>
<dbReference type="Pfam" id="PF04020">
    <property type="entry name" value="Phage_holin_4_2"/>
    <property type="match status" value="1"/>
</dbReference>
<feature type="transmembrane region" description="Helical" evidence="2">
    <location>
        <begin position="149"/>
        <end position="170"/>
    </location>
</feature>
<proteinExistence type="predicted"/>
<evidence type="ECO:0000256" key="2">
    <source>
        <dbReference type="SAM" id="Phobius"/>
    </source>
</evidence>
<dbReference type="InterPro" id="IPR017850">
    <property type="entry name" value="Alkaline_phosphatase_core_sf"/>
</dbReference>
<name>F8AVC5_9ACTN</name>
<sequence>MVVGHTGADGTDTGTRSRPARPERGRGHGRRLAVIGRLLRGRLRLAGIVLRDMKPTPHRLLRVTRSVAASGLAFGLALEFLPGIEINGFGALIRLVVILTLVGAVLRPVLVALAVALGGIAIPLIGLFAQTLVIYVALRIEPEVISSSFGAAVGVAWGIAVISAVVGWLADAGSDGTFSSEVMRQVARYGGGGGSPFDGPGVVIVQIDGLSAPLLRWAVTAGNLPTLSRWVRGGSHRFVEWHTGMPSTTPTSQAGILHGTSGHVPAFRWYDKDAGRLVVTNRPRDAAEIERGFSNGRGLLADGGVSISNVFSGDAPHSLLTVSQAGLPGRRARGYASFAASPQGLARSLVLTIGEMIKEVHQARKQRRDNIFPRVRRGGSYVALRGLTNVLLRDLNVTFIAEQMARGVPVVFCDFVDYDEVAHHAGPNRRESLQTLEGIDRVLAMLERIASAVERTYEIVVLSDHGQSQGATFRQRYGRSLEDTVRGLLTPGAAAAAATGTAEGWGPVNTLLTEVTGGGDGTGPGRLMLRRRTDDGQITFGPSRLEVTLDPQRPDLVVVASGNLAMVYLPQVAGRADLEQMEFLHPALVRGLIDHPGVGFVVVRCQGHGPVAFGARGRMFLETGVVEGTNPLLGYGSRAAADLLRHQRMHNVGDIVVVSRIDPGTREVAAFEELVGCHGGIGGDQTRAVLLYPAGWPTVPGPIEGPDAVHHQLVRWLEQLGLRRGPLPEPRPAASGGPADAKTAPAPKPPGAHEAPGVQEAAETTQNTIGRPVEPGAQPDTEQPDTEQPAHASSKNVT</sequence>
<dbReference type="KEGG" id="fsy:FsymDg_0694"/>
<reference evidence="3 4" key="1">
    <citation type="submission" date="2011-05" db="EMBL/GenBank/DDBJ databases">
        <title>Complete sequence of chromosome of Frankia symbiont of Datisca glomerata.</title>
        <authorList>
            <consortium name="US DOE Joint Genome Institute"/>
            <person name="Lucas S."/>
            <person name="Han J."/>
            <person name="Lapidus A."/>
            <person name="Cheng J.-F."/>
            <person name="Goodwin L."/>
            <person name="Pitluck S."/>
            <person name="Peters L."/>
            <person name="Mikhailova N."/>
            <person name="Chertkov O."/>
            <person name="Teshima H."/>
            <person name="Han C."/>
            <person name="Tapia R."/>
            <person name="Land M."/>
            <person name="Hauser L."/>
            <person name="Kyrpides N."/>
            <person name="Ivanova N."/>
            <person name="Pagani I."/>
            <person name="Berry A."/>
            <person name="Pawlowski K."/>
            <person name="Persson T."/>
            <person name="Vanden Heuvel B."/>
            <person name="Benson D."/>
            <person name="Woyke T."/>
        </authorList>
    </citation>
    <scope>NUCLEOTIDE SEQUENCE [LARGE SCALE GENOMIC DNA]</scope>
    <source>
        <strain evidence="4">4085684</strain>
    </source>
</reference>
<dbReference type="SUPFAM" id="SSF53649">
    <property type="entry name" value="Alkaline phosphatase-like"/>
    <property type="match status" value="1"/>
</dbReference>
<gene>
    <name evidence="3" type="ordered locus">FsymDg_0694</name>
</gene>
<keyword evidence="2" id="KW-1133">Transmembrane helix</keyword>
<dbReference type="RefSeq" id="WP_013872199.1">
    <property type="nucleotide sequence ID" value="NC_015656.1"/>
</dbReference>
<protein>
    <submittedName>
        <fullName evidence="3">Type I phosphodiesterase/nucleotide pyrophosphatase</fullName>
    </submittedName>
</protein>
<organism evidence="3 4">
    <name type="scientific">Candidatus Protofrankia datiscae</name>
    <dbReference type="NCBI Taxonomy" id="2716812"/>
    <lineage>
        <taxon>Bacteria</taxon>
        <taxon>Bacillati</taxon>
        <taxon>Actinomycetota</taxon>
        <taxon>Actinomycetes</taxon>
        <taxon>Frankiales</taxon>
        <taxon>Frankiaceae</taxon>
        <taxon>Protofrankia</taxon>
    </lineage>
</organism>
<dbReference type="InterPro" id="IPR002591">
    <property type="entry name" value="Phosphodiest/P_Trfase"/>
</dbReference>
<keyword evidence="4" id="KW-1185">Reference proteome</keyword>
<feature type="compositionally biased region" description="Low complexity" evidence="1">
    <location>
        <begin position="736"/>
        <end position="745"/>
    </location>
</feature>
<feature type="transmembrane region" description="Helical" evidence="2">
    <location>
        <begin position="63"/>
        <end position="81"/>
    </location>
</feature>
<feature type="region of interest" description="Disordered" evidence="1">
    <location>
        <begin position="724"/>
        <end position="798"/>
    </location>
</feature>
<dbReference type="Proteomes" id="UP000001549">
    <property type="component" value="Chromosome"/>
</dbReference>
<dbReference type="eggNOG" id="COG1524">
    <property type="taxonomic scope" value="Bacteria"/>
</dbReference>
<feature type="region of interest" description="Disordered" evidence="1">
    <location>
        <begin position="1"/>
        <end position="28"/>
    </location>
</feature>